<accession>A0A3N0YJ33</accession>
<sequence length="71" mass="8044">MCQLQIVFVKNRNDILESAKVEDCGKGGVVQRSLQRERETGDARRSRSEGEREGLLAVSNCDLDPTNWSEY</sequence>
<protein>
    <submittedName>
        <fullName evidence="2">Uncharacterized protein</fullName>
    </submittedName>
</protein>
<name>A0A3N0YJ33_ANAGA</name>
<feature type="compositionally biased region" description="Basic and acidic residues" evidence="1">
    <location>
        <begin position="34"/>
        <end position="54"/>
    </location>
</feature>
<gene>
    <name evidence="2" type="ORF">DPX16_0134</name>
</gene>
<keyword evidence="3" id="KW-1185">Reference proteome</keyword>
<evidence type="ECO:0000313" key="3">
    <source>
        <dbReference type="Proteomes" id="UP000281406"/>
    </source>
</evidence>
<dbReference type="EMBL" id="RJVU01040832">
    <property type="protein sequence ID" value="ROL46147.1"/>
    <property type="molecule type" value="Genomic_DNA"/>
</dbReference>
<evidence type="ECO:0000313" key="2">
    <source>
        <dbReference type="EMBL" id="ROL46147.1"/>
    </source>
</evidence>
<dbReference type="Proteomes" id="UP000281406">
    <property type="component" value="Unassembled WGS sequence"/>
</dbReference>
<evidence type="ECO:0000256" key="1">
    <source>
        <dbReference type="SAM" id="MobiDB-lite"/>
    </source>
</evidence>
<feature type="region of interest" description="Disordered" evidence="1">
    <location>
        <begin position="32"/>
        <end position="71"/>
    </location>
</feature>
<organism evidence="2 3">
    <name type="scientific">Anabarilius grahami</name>
    <name type="common">Kanglang fish</name>
    <name type="synonym">Barilius grahami</name>
    <dbReference type="NCBI Taxonomy" id="495550"/>
    <lineage>
        <taxon>Eukaryota</taxon>
        <taxon>Metazoa</taxon>
        <taxon>Chordata</taxon>
        <taxon>Craniata</taxon>
        <taxon>Vertebrata</taxon>
        <taxon>Euteleostomi</taxon>
        <taxon>Actinopterygii</taxon>
        <taxon>Neopterygii</taxon>
        <taxon>Teleostei</taxon>
        <taxon>Ostariophysi</taxon>
        <taxon>Cypriniformes</taxon>
        <taxon>Xenocyprididae</taxon>
        <taxon>Xenocypridinae</taxon>
        <taxon>Xenocypridinae incertae sedis</taxon>
        <taxon>Anabarilius</taxon>
    </lineage>
</organism>
<comment type="caution">
    <text evidence="2">The sequence shown here is derived from an EMBL/GenBank/DDBJ whole genome shotgun (WGS) entry which is preliminary data.</text>
</comment>
<dbReference type="AlphaFoldDB" id="A0A3N0YJ33"/>
<reference evidence="2 3" key="1">
    <citation type="submission" date="2018-10" db="EMBL/GenBank/DDBJ databases">
        <title>Genome assembly for a Yunnan-Guizhou Plateau 3E fish, Anabarilius grahami (Regan), and its evolutionary and genetic applications.</title>
        <authorList>
            <person name="Jiang W."/>
        </authorList>
    </citation>
    <scope>NUCLEOTIDE SEQUENCE [LARGE SCALE GENOMIC DNA]</scope>
    <source>
        <strain evidence="2">AG-KIZ</strain>
        <tissue evidence="2">Muscle</tissue>
    </source>
</reference>
<proteinExistence type="predicted"/>